<dbReference type="FunFam" id="1.10.287.950:FF:000001">
    <property type="entry name" value="Methyl-accepting chemotaxis sensory transducer"/>
    <property type="match status" value="1"/>
</dbReference>
<comment type="subcellular location">
    <subcellularLocation>
        <location evidence="1">Membrane</location>
        <topology evidence="1">Multi-pass membrane protein</topology>
    </subcellularLocation>
</comment>
<dbReference type="GO" id="GO:0006935">
    <property type="term" value="P:chemotaxis"/>
    <property type="evidence" value="ECO:0007669"/>
    <property type="project" value="InterPro"/>
</dbReference>
<feature type="transmembrane region" description="Helical" evidence="8">
    <location>
        <begin position="12"/>
        <end position="35"/>
    </location>
</feature>
<feature type="domain" description="Methyl-accepting transducer" evidence="9">
    <location>
        <begin position="270"/>
        <end position="506"/>
    </location>
</feature>
<protein>
    <submittedName>
        <fullName evidence="11">Methyl-accepting chemotaxis protein</fullName>
    </submittedName>
</protein>
<dbReference type="Pfam" id="PF00015">
    <property type="entry name" value="MCPsignal"/>
    <property type="match status" value="1"/>
</dbReference>
<dbReference type="SUPFAM" id="SSF58104">
    <property type="entry name" value="Methyl-accepting chemotaxis protein (MCP) signaling domain"/>
    <property type="match status" value="1"/>
</dbReference>
<dbReference type="RefSeq" id="WP_106591365.1">
    <property type="nucleotide sequence ID" value="NZ_PYGI01000008.1"/>
</dbReference>
<dbReference type="InterPro" id="IPR004090">
    <property type="entry name" value="Chemotax_Me-accpt_rcpt"/>
</dbReference>
<keyword evidence="12" id="KW-1185">Reference proteome</keyword>
<dbReference type="CDD" id="cd06225">
    <property type="entry name" value="HAMP"/>
    <property type="match status" value="1"/>
</dbReference>
<evidence type="ECO:0000256" key="8">
    <source>
        <dbReference type="SAM" id="Phobius"/>
    </source>
</evidence>
<dbReference type="Proteomes" id="UP000242133">
    <property type="component" value="Unassembled WGS sequence"/>
</dbReference>
<dbReference type="AlphaFoldDB" id="A0A2P8EXU0"/>
<sequence length="542" mass="58453">MLSALARSMRIKLVLSTLVSSSLLVIVLIMALIHLDRSETRFLGYIDHDARAMSLLQSALADGLLSGIAIRNKVFNPALTQTRKVTEGAIGRVDAALADLKQLYQDQPAMAAELQTLATAWQQNRAEKLQVLELAEQGRLEVASTHLMEVEHKGWFAIRNGLQALMAQQDEIRETTRTDVLAGSQAALWQTLMLTVLALICSLLLTGWLSGKLSQGVRQALAAMQQIAGADADLSHRLNVSSRDEVGQFAASFNLFMDQLQQLVTEIRTTATQLNQGVEQLGQASASSMNSIHKQRKQTELAATAMNQMSCSVQEVAQHAGATADAGHEAGKASTRGQHEVRATLSGIEQLAAGVDESTTGIRQLVSDSERVSKVLDVIIDIAGQTNLLALNAAIEAARAGEQGRGFAVVADEVRALAGRTHSSTAEIRGILDHWRSSIQIASERMEAVSKHSTHTRTQASLTGEALEMIQGAVDHIESMTIQIASAAEEQSLVAEDINQQLAAIDQLAEHSDKAAHETATIGQALQVQTRGLQTLIKRFRI</sequence>
<evidence type="ECO:0000256" key="1">
    <source>
        <dbReference type="ARBA" id="ARBA00004141"/>
    </source>
</evidence>
<dbReference type="EMBL" id="PYGI01000008">
    <property type="protein sequence ID" value="PSL14282.1"/>
    <property type="molecule type" value="Genomic_DNA"/>
</dbReference>
<feature type="domain" description="HAMP" evidence="10">
    <location>
        <begin position="211"/>
        <end position="265"/>
    </location>
</feature>
<proteinExistence type="inferred from homology"/>
<accession>A0A2P8EXU0</accession>
<evidence type="ECO:0000313" key="12">
    <source>
        <dbReference type="Proteomes" id="UP000242133"/>
    </source>
</evidence>
<keyword evidence="2 8" id="KW-0812">Transmembrane</keyword>
<dbReference type="OrthoDB" id="9760371at2"/>
<comment type="caution">
    <text evidence="11">The sequence shown here is derived from an EMBL/GenBank/DDBJ whole genome shotgun (WGS) entry which is preliminary data.</text>
</comment>
<dbReference type="SMART" id="SM00283">
    <property type="entry name" value="MA"/>
    <property type="match status" value="1"/>
</dbReference>
<reference evidence="11 12" key="1">
    <citation type="submission" date="2018-03" db="EMBL/GenBank/DDBJ databases">
        <title>Genomic Encyclopedia of Archaeal and Bacterial Type Strains, Phase II (KMG-II): from individual species to whole genera.</title>
        <authorList>
            <person name="Goeker M."/>
        </authorList>
    </citation>
    <scope>NUCLEOTIDE SEQUENCE [LARGE SCALE GENOMIC DNA]</scope>
    <source>
        <strain evidence="11 12">DSM 17586</strain>
    </source>
</reference>
<name>A0A2P8EXU0_9GAMM</name>
<evidence type="ECO:0000256" key="5">
    <source>
        <dbReference type="ARBA" id="ARBA00023224"/>
    </source>
</evidence>
<dbReference type="InterPro" id="IPR004089">
    <property type="entry name" value="MCPsignal_dom"/>
</dbReference>
<evidence type="ECO:0000256" key="4">
    <source>
        <dbReference type="ARBA" id="ARBA00023136"/>
    </source>
</evidence>
<dbReference type="Gene3D" id="1.10.287.950">
    <property type="entry name" value="Methyl-accepting chemotaxis protein"/>
    <property type="match status" value="1"/>
</dbReference>
<keyword evidence="4 8" id="KW-0472">Membrane</keyword>
<evidence type="ECO:0000256" key="3">
    <source>
        <dbReference type="ARBA" id="ARBA00022989"/>
    </source>
</evidence>
<comment type="similarity">
    <text evidence="6">Belongs to the methyl-accepting chemotaxis (MCP) protein family.</text>
</comment>
<keyword evidence="5 7" id="KW-0807">Transducer</keyword>
<dbReference type="GO" id="GO:0004888">
    <property type="term" value="F:transmembrane signaling receptor activity"/>
    <property type="evidence" value="ECO:0007669"/>
    <property type="project" value="InterPro"/>
</dbReference>
<evidence type="ECO:0000259" key="9">
    <source>
        <dbReference type="PROSITE" id="PS50111"/>
    </source>
</evidence>
<dbReference type="PANTHER" id="PTHR32089">
    <property type="entry name" value="METHYL-ACCEPTING CHEMOTAXIS PROTEIN MCPB"/>
    <property type="match status" value="1"/>
</dbReference>
<dbReference type="SMART" id="SM00304">
    <property type="entry name" value="HAMP"/>
    <property type="match status" value="1"/>
</dbReference>
<dbReference type="CDD" id="cd11386">
    <property type="entry name" value="MCP_signal"/>
    <property type="match status" value="1"/>
</dbReference>
<dbReference type="Pfam" id="PF00672">
    <property type="entry name" value="HAMP"/>
    <property type="match status" value="1"/>
</dbReference>
<evidence type="ECO:0000256" key="6">
    <source>
        <dbReference type="ARBA" id="ARBA00029447"/>
    </source>
</evidence>
<dbReference type="PROSITE" id="PS50885">
    <property type="entry name" value="HAMP"/>
    <property type="match status" value="1"/>
</dbReference>
<dbReference type="InterPro" id="IPR003660">
    <property type="entry name" value="HAMP_dom"/>
</dbReference>
<dbReference type="PROSITE" id="PS50111">
    <property type="entry name" value="CHEMOTAXIS_TRANSDUC_2"/>
    <property type="match status" value="1"/>
</dbReference>
<gene>
    <name evidence="11" type="ORF">CLV44_1085</name>
</gene>
<dbReference type="PANTHER" id="PTHR32089:SF119">
    <property type="entry name" value="METHYL-ACCEPTING CHEMOTAXIS PROTEIN CTPL"/>
    <property type="match status" value="1"/>
</dbReference>
<dbReference type="GO" id="GO:0007165">
    <property type="term" value="P:signal transduction"/>
    <property type="evidence" value="ECO:0007669"/>
    <property type="project" value="UniProtKB-KW"/>
</dbReference>
<evidence type="ECO:0000256" key="7">
    <source>
        <dbReference type="PROSITE-ProRule" id="PRU00284"/>
    </source>
</evidence>
<organism evidence="11 12">
    <name type="scientific">Marinobacterium halophilum</name>
    <dbReference type="NCBI Taxonomy" id="267374"/>
    <lineage>
        <taxon>Bacteria</taxon>
        <taxon>Pseudomonadati</taxon>
        <taxon>Pseudomonadota</taxon>
        <taxon>Gammaproteobacteria</taxon>
        <taxon>Oceanospirillales</taxon>
        <taxon>Oceanospirillaceae</taxon>
        <taxon>Marinobacterium</taxon>
    </lineage>
</organism>
<dbReference type="GO" id="GO:0016020">
    <property type="term" value="C:membrane"/>
    <property type="evidence" value="ECO:0007669"/>
    <property type="project" value="UniProtKB-SubCell"/>
</dbReference>
<dbReference type="PRINTS" id="PR00260">
    <property type="entry name" value="CHEMTRNSDUCR"/>
</dbReference>
<evidence type="ECO:0000259" key="10">
    <source>
        <dbReference type="PROSITE" id="PS50885"/>
    </source>
</evidence>
<evidence type="ECO:0000313" key="11">
    <source>
        <dbReference type="EMBL" id="PSL14282.1"/>
    </source>
</evidence>
<keyword evidence="3 8" id="KW-1133">Transmembrane helix</keyword>
<evidence type="ECO:0000256" key="2">
    <source>
        <dbReference type="ARBA" id="ARBA00022692"/>
    </source>
</evidence>